<dbReference type="EMBL" id="JACEIP010000004">
    <property type="protein sequence ID" value="MBA4541999.1"/>
    <property type="molecule type" value="Genomic_DNA"/>
</dbReference>
<gene>
    <name evidence="2" type="ORF">H1164_03670</name>
</gene>
<evidence type="ECO:0008006" key="4">
    <source>
        <dbReference type="Google" id="ProtNLM"/>
    </source>
</evidence>
<sequence length="156" mass="16942">MSKWSNIMYGGLIAAGLLVSACGCSQTVPPSTAETFHEMSDSEYQTFIANHMSKLTDEVNAKIKEYNNSASLRAQQDVIHEIDQLTTKEVINLAETSAPTSYEKEHLAIFSDLQSADKEFTQAAIAQSGDDTANLFNKGLAKLQDAIHTAGKIANK</sequence>
<evidence type="ECO:0000313" key="2">
    <source>
        <dbReference type="EMBL" id="MBA4541999.1"/>
    </source>
</evidence>
<dbReference type="PROSITE" id="PS51257">
    <property type="entry name" value="PROKAR_LIPOPROTEIN"/>
    <property type="match status" value="1"/>
</dbReference>
<evidence type="ECO:0000256" key="1">
    <source>
        <dbReference type="SAM" id="SignalP"/>
    </source>
</evidence>
<reference evidence="2 3" key="1">
    <citation type="submission" date="2020-07" db="EMBL/GenBank/DDBJ databases">
        <authorList>
            <person name="Feng H."/>
        </authorList>
    </citation>
    <scope>NUCLEOTIDE SEQUENCE [LARGE SCALE GENOMIC DNA]</scope>
    <source>
        <strain evidence="3">s-11</strain>
    </source>
</reference>
<evidence type="ECO:0000313" key="3">
    <source>
        <dbReference type="Proteomes" id="UP000530514"/>
    </source>
</evidence>
<keyword evidence="1" id="KW-0732">Signal</keyword>
<accession>A0A7W1X8K0</accession>
<protein>
    <recommendedName>
        <fullName evidence="4">Lipoprotein</fullName>
    </recommendedName>
</protein>
<keyword evidence="3" id="KW-1185">Reference proteome</keyword>
<feature type="signal peptide" evidence="1">
    <location>
        <begin position="1"/>
        <end position="21"/>
    </location>
</feature>
<proteinExistence type="predicted"/>
<name>A0A7W1X8K0_9BACL</name>
<dbReference type="Proteomes" id="UP000530514">
    <property type="component" value="Unassembled WGS sequence"/>
</dbReference>
<dbReference type="AlphaFoldDB" id="A0A7W1X8K0"/>
<feature type="chain" id="PRO_5038340517" description="Lipoprotein" evidence="1">
    <location>
        <begin position="22"/>
        <end position="156"/>
    </location>
</feature>
<organism evidence="2 3">
    <name type="scientific">Thermoactinomyces daqus</name>
    <dbReference type="NCBI Taxonomy" id="1329516"/>
    <lineage>
        <taxon>Bacteria</taxon>
        <taxon>Bacillati</taxon>
        <taxon>Bacillota</taxon>
        <taxon>Bacilli</taxon>
        <taxon>Bacillales</taxon>
        <taxon>Thermoactinomycetaceae</taxon>
        <taxon>Thermoactinomyces</taxon>
    </lineage>
</organism>
<dbReference type="RefSeq" id="WP_033099410.1">
    <property type="nucleotide sequence ID" value="NZ_JACEIP010000004.1"/>
</dbReference>
<comment type="caution">
    <text evidence="2">The sequence shown here is derived from an EMBL/GenBank/DDBJ whole genome shotgun (WGS) entry which is preliminary data.</text>
</comment>